<protein>
    <recommendedName>
        <fullName evidence="3">RNA-editing substrate-binding complex 6 protein domain-containing protein</fullName>
    </recommendedName>
</protein>
<dbReference type="PANTHER" id="PTHR21228:SF71">
    <property type="entry name" value="MITOCHONDRIAL RNA BINDING COMPLEX 1 SUBUNIT"/>
    <property type="match status" value="1"/>
</dbReference>
<dbReference type="CDD" id="cd23735">
    <property type="entry name" value="RESC6-like"/>
    <property type="match status" value="1"/>
</dbReference>
<dbReference type="GO" id="GO:0000963">
    <property type="term" value="P:mitochondrial RNA processing"/>
    <property type="evidence" value="ECO:0007669"/>
    <property type="project" value="TreeGrafter"/>
</dbReference>
<evidence type="ECO:0000256" key="1">
    <source>
        <dbReference type="SAM" id="MobiDB-lite"/>
    </source>
</evidence>
<proteinExistence type="predicted"/>
<dbReference type="VEuPathDB" id="TriTrypDB:TvY486_1009850"/>
<organism evidence="4">
    <name type="scientific">Trypanosoma vivax (strain Y486)</name>
    <dbReference type="NCBI Taxonomy" id="1055687"/>
    <lineage>
        <taxon>Eukaryota</taxon>
        <taxon>Discoba</taxon>
        <taxon>Euglenozoa</taxon>
        <taxon>Kinetoplastea</taxon>
        <taxon>Metakinetoplastina</taxon>
        <taxon>Trypanosomatida</taxon>
        <taxon>Trypanosomatidae</taxon>
        <taxon>Trypanosoma</taxon>
        <taxon>Duttonella</taxon>
    </lineage>
</organism>
<gene>
    <name evidence="4" type="ORF">TVY486_1009850</name>
</gene>
<dbReference type="InterPro" id="IPR058917">
    <property type="entry name" value="RESC6_dom"/>
</dbReference>
<dbReference type="InterPro" id="IPR050870">
    <property type="entry name" value="FAST_kinase"/>
</dbReference>
<dbReference type="GO" id="GO:0044528">
    <property type="term" value="P:regulation of mitochondrial mRNA stability"/>
    <property type="evidence" value="ECO:0007669"/>
    <property type="project" value="TreeGrafter"/>
</dbReference>
<evidence type="ECO:0000259" key="3">
    <source>
        <dbReference type="Pfam" id="PF26188"/>
    </source>
</evidence>
<dbReference type="Pfam" id="PF26188">
    <property type="entry name" value="RESC6"/>
    <property type="match status" value="2"/>
</dbReference>
<dbReference type="GO" id="GO:0003723">
    <property type="term" value="F:RNA binding"/>
    <property type="evidence" value="ECO:0007669"/>
    <property type="project" value="TreeGrafter"/>
</dbReference>
<feature type="domain" description="RNA-editing substrate-binding complex 6 protein" evidence="3">
    <location>
        <begin position="694"/>
        <end position="919"/>
    </location>
</feature>
<dbReference type="OMA" id="DCAVWLS"/>
<feature type="domain" description="RNA-editing substrate-binding complex 6 protein" evidence="3">
    <location>
        <begin position="511"/>
        <end position="680"/>
    </location>
</feature>
<dbReference type="GO" id="GO:0035770">
    <property type="term" value="C:ribonucleoprotein granule"/>
    <property type="evidence" value="ECO:0007669"/>
    <property type="project" value="TreeGrafter"/>
</dbReference>
<keyword evidence="2" id="KW-0732">Signal</keyword>
<evidence type="ECO:0000313" key="4">
    <source>
        <dbReference type="EMBL" id="CCC51940.1"/>
    </source>
</evidence>
<feature type="signal peptide" evidence="2">
    <location>
        <begin position="1"/>
        <end position="15"/>
    </location>
</feature>
<feature type="region of interest" description="Disordered" evidence="1">
    <location>
        <begin position="990"/>
        <end position="1037"/>
    </location>
</feature>
<dbReference type="PANTHER" id="PTHR21228">
    <property type="entry name" value="FAST LEU-RICH DOMAIN-CONTAINING"/>
    <property type="match status" value="1"/>
</dbReference>
<reference evidence="4" key="1">
    <citation type="journal article" date="2012" name="Proc. Natl. Acad. Sci. U.S.A.">
        <title>Antigenic diversity is generated by distinct evolutionary mechanisms in African trypanosome species.</title>
        <authorList>
            <person name="Jackson A.P."/>
            <person name="Berry A."/>
            <person name="Aslett M."/>
            <person name="Allison H.C."/>
            <person name="Burton P."/>
            <person name="Vavrova-Anderson J."/>
            <person name="Brown R."/>
            <person name="Browne H."/>
            <person name="Corton N."/>
            <person name="Hauser H."/>
            <person name="Gamble J."/>
            <person name="Gilderthorp R."/>
            <person name="Marcello L."/>
            <person name="McQuillan J."/>
            <person name="Otto T.D."/>
            <person name="Quail M.A."/>
            <person name="Sanders M.J."/>
            <person name="van Tonder A."/>
            <person name="Ginger M.L."/>
            <person name="Field M.C."/>
            <person name="Barry J.D."/>
            <person name="Hertz-Fowler C."/>
            <person name="Berriman M."/>
        </authorList>
    </citation>
    <scope>NUCLEOTIDE SEQUENCE</scope>
    <source>
        <strain evidence="4">Y486</strain>
    </source>
</reference>
<feature type="chain" id="PRO_5012723031" description="RNA-editing substrate-binding complex 6 protein domain-containing protein" evidence="2">
    <location>
        <begin position="16"/>
        <end position="1037"/>
    </location>
</feature>
<sequence length="1037" mass="112256">MIRLALMLKRPGLLGFHCAVLSKGRCMGTTMRSQAPICMLSTASGASPVLTGMRFYAEKPARVLAAELTRARGNYLRSPTKAQQEDCLRIITGTPLHRVHGLDGKVVSQCLSTFVVLNAPSDLPMLHDCAVWLSVHPDAFPPHSLAQSLYALVCLEYNDISSVVSATQQQLQKTVGEMATSSLCMLLATVLTSFVPLATGQAAPSTLASTDTGEGVSVSRGPVDLTQHLSERVLRAIEEGVGLTEKTMIAIALGKILGQPAGLVAVEGVISDHVIQQLSASVWAAVPAGEMSVVSLTDLVGLLSVVHTSPESIRDAATSVLLEELNTRVEAEPITSPRGAVQLARVLRPLSNDGINSATSSSETRKALLEKVMKTLTTYIDKGNVNLTTSTRLLAEFAAVGDGVAKLPPSLVRRIVRAINEGREKWDTESVRVVLRVFSKDSALRADAVALAALRVEFIKNKDASGIMVDAGDVAALLVEGIIDPHADVLASVTTNNIARWSVSQVLTFLRAAAEVNGKPTRAIMRDVASKLVSCMEKATAGQVSAVMSCYGRARVRNDVFCAAVTSRAALLASDLTLQQISVILGGLAAVEYRDTKLFIDLAPVVISQASIADPAQTASLLASFAKMLVWNFKVFWSLAERALAIHERLTLPQIFAVLMSLTRMDLRHDNLVQALLKKVMHHFSENPNLPLIDIVLILGAFSRAGVRDPVFFQQLGKRVVQLQHEVTPEQLAETLMAFARAGLAQLNIFEELTLRTLAIVPTCPLMALASITVAYANVGYKHEELFSIVADRFISQKLDVPAVTIASVLSAFATIGIRHDRLFIESIPRVRHVGQYGTPKDIVNVVYAYAHVGLWHYKLFVRLAERAVLLRGEFRCDHLTQLLDSYARVDMRYEKLFVEFSPRVQTVAHLLTAGEMAKIVSAYVKVRVMDDAVFKACMDRSMTILDSFERDEAVSLLNALRKTKVDHNSLETAFTKRFPDLGVSLVQEQGDEESTAAVRPGDTEVAEEEGGQGDLPAETPLESAAAGATEDKSALI</sequence>
<dbReference type="EMBL" id="HE573026">
    <property type="protein sequence ID" value="CCC51940.1"/>
    <property type="molecule type" value="Genomic_DNA"/>
</dbReference>
<accession>G0U7T2</accession>
<evidence type="ECO:0000256" key="2">
    <source>
        <dbReference type="SAM" id="SignalP"/>
    </source>
</evidence>
<dbReference type="GO" id="GO:0005759">
    <property type="term" value="C:mitochondrial matrix"/>
    <property type="evidence" value="ECO:0007669"/>
    <property type="project" value="TreeGrafter"/>
</dbReference>
<name>G0U7T2_TRYVY</name>
<dbReference type="AlphaFoldDB" id="G0U7T2"/>